<dbReference type="FunCoup" id="F7ILX4">
    <property type="interactions" value="30"/>
</dbReference>
<gene>
    <name evidence="4" type="primary">PAGE1</name>
</gene>
<dbReference type="Ensembl" id="ENSCJAT00000005594.5">
    <property type="protein sequence ID" value="ENSCJAP00000005302.4"/>
    <property type="gene ID" value="ENSCJAG00000002926.5"/>
</dbReference>
<accession>F7ILX4</accession>
<reference evidence="4" key="3">
    <citation type="submission" date="2025-09" db="UniProtKB">
        <authorList>
            <consortium name="Ensembl"/>
        </authorList>
    </citation>
    <scope>IDENTIFICATION</scope>
</reference>
<dbReference type="KEGG" id="cjc:100387828"/>
<dbReference type="HOGENOM" id="CLU_150116_0_0_1"/>
<organism evidence="4 5">
    <name type="scientific">Callithrix jacchus</name>
    <name type="common">White-tufted-ear marmoset</name>
    <name type="synonym">Simia Jacchus</name>
    <dbReference type="NCBI Taxonomy" id="9483"/>
    <lineage>
        <taxon>Eukaryota</taxon>
        <taxon>Metazoa</taxon>
        <taxon>Chordata</taxon>
        <taxon>Craniata</taxon>
        <taxon>Vertebrata</taxon>
        <taxon>Euteleostomi</taxon>
        <taxon>Mammalia</taxon>
        <taxon>Eutheria</taxon>
        <taxon>Euarchontoglires</taxon>
        <taxon>Primates</taxon>
        <taxon>Haplorrhini</taxon>
        <taxon>Platyrrhini</taxon>
        <taxon>Cebidae</taxon>
        <taxon>Callitrichinae</taxon>
        <taxon>Callithrix</taxon>
        <taxon>Callithrix</taxon>
    </lineage>
</organism>
<comment type="similarity">
    <text evidence="1">Belongs to the GAGE family.</text>
</comment>
<feature type="region of interest" description="Disordered" evidence="2">
    <location>
        <begin position="1"/>
        <end position="130"/>
    </location>
</feature>
<evidence type="ECO:0000313" key="5">
    <source>
        <dbReference type="Proteomes" id="UP000008225"/>
    </source>
</evidence>
<dbReference type="Proteomes" id="UP000008225">
    <property type="component" value="Chromosome X"/>
</dbReference>
<dbReference type="InterPro" id="IPR008625">
    <property type="entry name" value="GAGE_fam"/>
</dbReference>
<keyword evidence="5" id="KW-1185">Reference proteome</keyword>
<evidence type="ECO:0000259" key="3">
    <source>
        <dbReference type="SMART" id="SM01379"/>
    </source>
</evidence>
<dbReference type="Pfam" id="PF05831">
    <property type="entry name" value="GAGE"/>
    <property type="match status" value="1"/>
</dbReference>
<name>F7ILX4_CALJA</name>
<feature type="domain" description="GAGE" evidence="3">
    <location>
        <begin position="1"/>
        <end position="108"/>
    </location>
</feature>
<evidence type="ECO:0000256" key="2">
    <source>
        <dbReference type="SAM" id="MobiDB-lite"/>
    </source>
</evidence>
<sequence>MGFRRRLIYPPIPICNIESSESSDEEPEKMEPSTQNLDSSPAPERMDEGASAAQGPEPETDSQELVEPMTECEHGDGPDVQEMCLPNPEWVKLPQEGLEPEANSQEQVQPMPGCEPGDGPAVKKIRLQNP</sequence>
<dbReference type="STRING" id="9483.ENSCJAP00000005302"/>
<reference evidence="4" key="2">
    <citation type="submission" date="2025-08" db="UniProtKB">
        <authorList>
            <consortium name="Ensembl"/>
        </authorList>
    </citation>
    <scope>IDENTIFICATION</scope>
</reference>
<dbReference type="GeneTree" id="ENSGT00940000153097"/>
<protein>
    <submittedName>
        <fullName evidence="4">PAGE family member 1</fullName>
    </submittedName>
</protein>
<reference evidence="4" key="1">
    <citation type="submission" date="2009-03" db="EMBL/GenBank/DDBJ databases">
        <authorList>
            <person name="Warren W."/>
            <person name="Ye L."/>
            <person name="Minx P."/>
            <person name="Worley K."/>
            <person name="Gibbs R."/>
            <person name="Wilson R.K."/>
        </authorList>
    </citation>
    <scope>NUCLEOTIDE SEQUENCE [LARGE SCALE GENOMIC DNA]</scope>
</reference>
<dbReference type="InterPro" id="IPR031320">
    <property type="entry name" value="GAGE"/>
</dbReference>
<dbReference type="RefSeq" id="XP_035144943.1">
    <property type="nucleotide sequence ID" value="XM_035289052.2"/>
</dbReference>
<dbReference type="CTD" id="8712"/>
<evidence type="ECO:0000313" key="4">
    <source>
        <dbReference type="Ensembl" id="ENSCJAP00000005302.4"/>
    </source>
</evidence>
<dbReference type="InParanoid" id="F7ILX4"/>
<dbReference type="GeneID" id="100387828"/>
<dbReference type="RefSeq" id="XP_035144944.1">
    <property type="nucleotide sequence ID" value="XM_035289053.2"/>
</dbReference>
<dbReference type="SMART" id="SM01379">
    <property type="entry name" value="GAGE"/>
    <property type="match status" value="1"/>
</dbReference>
<evidence type="ECO:0000256" key="1">
    <source>
        <dbReference type="ARBA" id="ARBA00007043"/>
    </source>
</evidence>
<dbReference type="OMA" id="MPGCEPG"/>
<dbReference type="AlphaFoldDB" id="F7ILX4"/>
<dbReference type="PANTHER" id="PTHR14047:SF3">
    <property type="entry name" value="P ANTIGEN FAMILY MEMBER 1"/>
    <property type="match status" value="1"/>
</dbReference>
<dbReference type="OrthoDB" id="9539654at2759"/>
<proteinExistence type="inferred from homology"/>
<dbReference type="PANTHER" id="PTHR14047">
    <property type="entry name" value="P ANTIGEN FAMILY MEMBER 5-RELATED"/>
    <property type="match status" value="1"/>
</dbReference>